<dbReference type="InterPro" id="IPR033655">
    <property type="entry name" value="TGS_RelA/SpoT"/>
</dbReference>
<dbReference type="FunFam" id="1.10.3210.10:FF:000001">
    <property type="entry name" value="GTP pyrophosphokinase RelA"/>
    <property type="match status" value="1"/>
</dbReference>
<dbReference type="InterPro" id="IPR045600">
    <property type="entry name" value="RelA/SpoT_AH_RIS"/>
</dbReference>
<dbReference type="GO" id="GO:0005886">
    <property type="term" value="C:plasma membrane"/>
    <property type="evidence" value="ECO:0007669"/>
    <property type="project" value="TreeGrafter"/>
</dbReference>
<evidence type="ECO:0000256" key="6">
    <source>
        <dbReference type="RuleBase" id="RU003847"/>
    </source>
</evidence>
<evidence type="ECO:0000256" key="7">
    <source>
        <dbReference type="SAM" id="Coils"/>
    </source>
</evidence>
<dbReference type="CDD" id="cd04876">
    <property type="entry name" value="ACT_RelA-SpoT"/>
    <property type="match status" value="1"/>
</dbReference>
<dbReference type="Gene3D" id="3.30.460.10">
    <property type="entry name" value="Beta Polymerase, domain 2"/>
    <property type="match status" value="1"/>
</dbReference>
<dbReference type="AlphaFoldDB" id="A0A9D9H8D5"/>
<keyword evidence="5" id="KW-0694">RNA-binding</keyword>
<dbReference type="EMBL" id="JADIMP010000057">
    <property type="protein sequence ID" value="MBO8441509.1"/>
    <property type="molecule type" value="Genomic_DNA"/>
</dbReference>
<reference evidence="12" key="1">
    <citation type="submission" date="2020-10" db="EMBL/GenBank/DDBJ databases">
        <authorList>
            <person name="Gilroy R."/>
        </authorList>
    </citation>
    <scope>NUCLEOTIDE SEQUENCE</scope>
    <source>
        <strain evidence="12">C6-149</strain>
    </source>
</reference>
<comment type="similarity">
    <text evidence="6">Belongs to the relA/spoT family.</text>
</comment>
<evidence type="ECO:0000256" key="5">
    <source>
        <dbReference type="PROSITE-ProRule" id="PRU00182"/>
    </source>
</evidence>
<dbReference type="NCBIfam" id="TIGR00691">
    <property type="entry name" value="spoT_relA"/>
    <property type="match status" value="1"/>
</dbReference>
<dbReference type="Proteomes" id="UP000823614">
    <property type="component" value="Unassembled WGS sequence"/>
</dbReference>
<dbReference type="SUPFAM" id="SSF81301">
    <property type="entry name" value="Nucleotidyltransferase"/>
    <property type="match status" value="1"/>
</dbReference>
<feature type="domain" description="TGS" evidence="11">
    <location>
        <begin position="393"/>
        <end position="454"/>
    </location>
</feature>
<protein>
    <recommendedName>
        <fullName evidence="2">GTP diphosphokinase</fullName>
        <ecNumber evidence="2">2.7.6.5</ecNumber>
    </recommendedName>
</protein>
<feature type="region of interest" description="Disordered" evidence="8">
    <location>
        <begin position="562"/>
        <end position="583"/>
    </location>
</feature>
<organism evidence="12 13">
    <name type="scientific">Candidatus Gallilactobacillus intestinavium</name>
    <dbReference type="NCBI Taxonomy" id="2840838"/>
    <lineage>
        <taxon>Bacteria</taxon>
        <taxon>Bacillati</taxon>
        <taxon>Bacillota</taxon>
        <taxon>Bacilli</taxon>
        <taxon>Lactobacillales</taxon>
        <taxon>Lactobacillaceae</taxon>
        <taxon>Lactobacillaceae incertae sedis</taxon>
        <taxon>Candidatus Gallilactobacillus</taxon>
    </lineage>
</organism>
<dbReference type="CDD" id="cd01668">
    <property type="entry name" value="TGS_RSH"/>
    <property type="match status" value="1"/>
</dbReference>
<comment type="catalytic activity">
    <reaction evidence="4">
        <text>GTP + ATP = guanosine 3'-diphosphate 5'-triphosphate + AMP</text>
        <dbReference type="Rhea" id="RHEA:22088"/>
        <dbReference type="ChEBI" id="CHEBI:30616"/>
        <dbReference type="ChEBI" id="CHEBI:37565"/>
        <dbReference type="ChEBI" id="CHEBI:142410"/>
        <dbReference type="ChEBI" id="CHEBI:456215"/>
        <dbReference type="EC" id="2.7.6.5"/>
    </reaction>
</comment>
<dbReference type="InterPro" id="IPR004811">
    <property type="entry name" value="RelA/Spo_fam"/>
</dbReference>
<comment type="function">
    <text evidence="6">In eubacteria ppGpp (guanosine 3'-diphosphate 5'-diphosphate) is a mediator of the stringent response that coordinates a variety of cellular activities in response to changes in nutritional abundance.</text>
</comment>
<dbReference type="CDD" id="cd05399">
    <property type="entry name" value="NT_Rel-Spo_like"/>
    <property type="match status" value="1"/>
</dbReference>
<dbReference type="SUPFAM" id="SSF81271">
    <property type="entry name" value="TGS-like"/>
    <property type="match status" value="1"/>
</dbReference>
<keyword evidence="3" id="KW-0342">GTP-binding</keyword>
<dbReference type="Pfam" id="PF13328">
    <property type="entry name" value="HD_4"/>
    <property type="match status" value="1"/>
</dbReference>
<feature type="domain" description="HD" evidence="10">
    <location>
        <begin position="50"/>
        <end position="149"/>
    </location>
</feature>
<dbReference type="SUPFAM" id="SSF55021">
    <property type="entry name" value="ACT-like"/>
    <property type="match status" value="1"/>
</dbReference>
<dbReference type="PROSITE" id="PS51831">
    <property type="entry name" value="HD"/>
    <property type="match status" value="1"/>
</dbReference>
<name>A0A9D9H8D5_9LACO</name>
<dbReference type="PROSITE" id="PS50889">
    <property type="entry name" value="S4"/>
    <property type="match status" value="1"/>
</dbReference>
<sequence length="735" mass="84688">MDSSKEWTIHHLIEYLSTYMDDVQIKQIKQAYTYAKKMHSGQTRKSGIEYIVHPVQVASILARLKMDKETIEAGFLHDVVEDTPATLTDIKNNFGTDVAEIVDGVTKIGQVEYRSNQERLAANHRKLLLAMSHDIRVIIVKLADRLHNMRTLQFLSEEKQKQIANETLEIYAPLADRLGINTIKWELEDLSLRYLKPKEYYQIADSMKIKLKERVAIVNQAIDELKQLIDELNIQTEIYGRPKHIYSIYRKMQTKHKEFDQIYDLLALRVIVDNVKDCYDILGIVHTHWKPIPGRFKDYIAMPKANMYQSLHTTVIGPKGNPIEIQIRTKKMHEIAEYGIAAHWAYKQGQFNKVQFNDDENKLNWFKQIIEFQDMSNSDDEFMEGVKGDLFTDCVYAFTPKGDVIELPKGSSPLDMAYLIHTQVGNHTTGAKVNGKIVPLSYQIKTGDIVEIATSDKSYPKRDWLQIVHTRRAVNKIKRYFRKLDKENNIEYGKERLIQELKNNNYNVDEILTQDNLQKVVEKLSYNNIDDLFAAIGFGDINVISLVNRLTEEQRQKAKTVNDLNSEQEILNRSTDDNDDNKQEKEIVHGDVAVEGIDNVLVRLSNCCFPVPGDDIVGYITQGKGISVHRNDCSNLEQIDSSKLVNVSWNIRDKNALYTSYLQVRGFNRVGILNDVLRIVNNTTKMVDSVSGRVQQNKYVLISLLISVHNLEDLNRIITNLKNIPDVYEVERAIK</sequence>
<evidence type="ECO:0000259" key="11">
    <source>
        <dbReference type="PROSITE" id="PS51880"/>
    </source>
</evidence>
<dbReference type="GO" id="GO:0003723">
    <property type="term" value="F:RNA binding"/>
    <property type="evidence" value="ECO:0007669"/>
    <property type="project" value="UniProtKB-KW"/>
</dbReference>
<dbReference type="Pfam" id="PF13291">
    <property type="entry name" value="ACT_4"/>
    <property type="match status" value="1"/>
</dbReference>
<dbReference type="InterPro" id="IPR043519">
    <property type="entry name" value="NT_sf"/>
</dbReference>
<comment type="pathway">
    <text evidence="1">Purine metabolism; ppGpp biosynthesis; ppGpp from GTP: step 1/2.</text>
</comment>
<reference evidence="12" key="2">
    <citation type="journal article" date="2021" name="PeerJ">
        <title>Extensive microbial diversity within the chicken gut microbiome revealed by metagenomics and culture.</title>
        <authorList>
            <person name="Gilroy R."/>
            <person name="Ravi A."/>
            <person name="Getino M."/>
            <person name="Pursley I."/>
            <person name="Horton D.L."/>
            <person name="Alikhan N.F."/>
            <person name="Baker D."/>
            <person name="Gharbi K."/>
            <person name="Hall N."/>
            <person name="Watson M."/>
            <person name="Adriaenssens E.M."/>
            <person name="Foster-Nyarko E."/>
            <person name="Jarju S."/>
            <person name="Secka A."/>
            <person name="Antonio M."/>
            <person name="Oren A."/>
            <person name="Chaudhuri R.R."/>
            <person name="La Ragione R."/>
            <person name="Hildebrand F."/>
            <person name="Pallen M.J."/>
        </authorList>
    </citation>
    <scope>NUCLEOTIDE SEQUENCE</scope>
    <source>
        <strain evidence="12">C6-149</strain>
    </source>
</reference>
<dbReference type="FunFam" id="3.10.20.30:FF:000002">
    <property type="entry name" value="GTP pyrophosphokinase (RelA/SpoT)"/>
    <property type="match status" value="1"/>
</dbReference>
<evidence type="ECO:0000256" key="4">
    <source>
        <dbReference type="ARBA" id="ARBA00048244"/>
    </source>
</evidence>
<dbReference type="PROSITE" id="PS51671">
    <property type="entry name" value="ACT"/>
    <property type="match status" value="1"/>
</dbReference>
<feature type="compositionally biased region" description="Basic and acidic residues" evidence="8">
    <location>
        <begin position="574"/>
        <end position="583"/>
    </location>
</feature>
<dbReference type="Pfam" id="PF04607">
    <property type="entry name" value="RelA_SpoT"/>
    <property type="match status" value="1"/>
</dbReference>
<dbReference type="InterPro" id="IPR002912">
    <property type="entry name" value="ACT_dom"/>
</dbReference>
<dbReference type="Gene3D" id="3.30.70.260">
    <property type="match status" value="1"/>
</dbReference>
<dbReference type="Pfam" id="PF02824">
    <property type="entry name" value="TGS"/>
    <property type="match status" value="1"/>
</dbReference>
<evidence type="ECO:0000256" key="8">
    <source>
        <dbReference type="SAM" id="MobiDB-lite"/>
    </source>
</evidence>
<feature type="compositionally biased region" description="Polar residues" evidence="8">
    <location>
        <begin position="562"/>
        <end position="573"/>
    </location>
</feature>
<comment type="caution">
    <text evidence="12">The sequence shown here is derived from an EMBL/GenBank/DDBJ whole genome shotgun (WGS) entry which is preliminary data.</text>
</comment>
<dbReference type="InterPro" id="IPR003607">
    <property type="entry name" value="HD/PDEase_dom"/>
</dbReference>
<evidence type="ECO:0000256" key="2">
    <source>
        <dbReference type="ARBA" id="ARBA00013251"/>
    </source>
</evidence>
<dbReference type="PROSITE" id="PS51880">
    <property type="entry name" value="TGS"/>
    <property type="match status" value="1"/>
</dbReference>
<dbReference type="GO" id="GO:0005525">
    <property type="term" value="F:GTP binding"/>
    <property type="evidence" value="ECO:0007669"/>
    <property type="project" value="UniProtKB-KW"/>
</dbReference>
<dbReference type="SMART" id="SM00471">
    <property type="entry name" value="HDc"/>
    <property type="match status" value="1"/>
</dbReference>
<dbReference type="SUPFAM" id="SSF109604">
    <property type="entry name" value="HD-domain/PDEase-like"/>
    <property type="match status" value="1"/>
</dbReference>
<accession>A0A9D9H8D5</accession>
<evidence type="ECO:0000259" key="9">
    <source>
        <dbReference type="PROSITE" id="PS51671"/>
    </source>
</evidence>
<dbReference type="GO" id="GO:0008728">
    <property type="term" value="F:GTP diphosphokinase activity"/>
    <property type="evidence" value="ECO:0007669"/>
    <property type="project" value="UniProtKB-EC"/>
</dbReference>
<evidence type="ECO:0000313" key="12">
    <source>
        <dbReference type="EMBL" id="MBO8441509.1"/>
    </source>
</evidence>
<proteinExistence type="inferred from homology"/>
<dbReference type="InterPro" id="IPR012675">
    <property type="entry name" value="Beta-grasp_dom_sf"/>
</dbReference>
<gene>
    <name evidence="12" type="ORF">IAA89_03565</name>
</gene>
<dbReference type="Pfam" id="PF19296">
    <property type="entry name" value="RelA_AH_RIS"/>
    <property type="match status" value="1"/>
</dbReference>
<keyword evidence="7" id="KW-0175">Coiled coil</keyword>
<evidence type="ECO:0000313" key="13">
    <source>
        <dbReference type="Proteomes" id="UP000823614"/>
    </source>
</evidence>
<evidence type="ECO:0000259" key="10">
    <source>
        <dbReference type="PROSITE" id="PS51831"/>
    </source>
</evidence>
<dbReference type="InterPro" id="IPR045865">
    <property type="entry name" value="ACT-like_dom_sf"/>
</dbReference>
<dbReference type="InterPro" id="IPR012676">
    <property type="entry name" value="TGS-like"/>
</dbReference>
<evidence type="ECO:0000256" key="1">
    <source>
        <dbReference type="ARBA" id="ARBA00004976"/>
    </source>
</evidence>
<feature type="domain" description="ACT" evidence="9">
    <location>
        <begin position="661"/>
        <end position="735"/>
    </location>
</feature>
<dbReference type="GO" id="GO:0015969">
    <property type="term" value="P:guanosine tetraphosphate metabolic process"/>
    <property type="evidence" value="ECO:0007669"/>
    <property type="project" value="InterPro"/>
</dbReference>
<dbReference type="SMART" id="SM00954">
    <property type="entry name" value="RelA_SpoT"/>
    <property type="match status" value="1"/>
</dbReference>
<dbReference type="InterPro" id="IPR007685">
    <property type="entry name" value="RelA_SpoT"/>
</dbReference>
<dbReference type="CDD" id="cd00077">
    <property type="entry name" value="HDc"/>
    <property type="match status" value="1"/>
</dbReference>
<evidence type="ECO:0000256" key="3">
    <source>
        <dbReference type="ARBA" id="ARBA00023134"/>
    </source>
</evidence>
<dbReference type="InterPro" id="IPR006674">
    <property type="entry name" value="HD_domain"/>
</dbReference>
<dbReference type="EC" id="2.7.6.5" evidence="2"/>
<dbReference type="InterPro" id="IPR004095">
    <property type="entry name" value="TGS"/>
</dbReference>
<dbReference type="Gene3D" id="3.10.20.30">
    <property type="match status" value="1"/>
</dbReference>
<keyword evidence="3" id="KW-0547">Nucleotide-binding</keyword>
<dbReference type="Gene3D" id="1.10.3210.10">
    <property type="entry name" value="Hypothetical protein af1432"/>
    <property type="match status" value="1"/>
</dbReference>
<dbReference type="FunFam" id="3.30.460.10:FF:000001">
    <property type="entry name" value="GTP pyrophosphokinase RelA"/>
    <property type="match status" value="1"/>
</dbReference>
<dbReference type="PANTHER" id="PTHR21262">
    <property type="entry name" value="GUANOSINE-3',5'-BIS DIPHOSPHATE 3'-PYROPHOSPHOHYDROLASE"/>
    <property type="match status" value="1"/>
</dbReference>
<feature type="coiled-coil region" evidence="7">
    <location>
        <begin position="208"/>
        <end position="238"/>
    </location>
</feature>
<dbReference type="PANTHER" id="PTHR21262:SF31">
    <property type="entry name" value="GTP PYROPHOSPHOKINASE"/>
    <property type="match status" value="1"/>
</dbReference>